<dbReference type="PANTHER" id="PTHR11352">
    <property type="entry name" value="PROLIFERATING CELL NUCLEAR ANTIGEN"/>
    <property type="match status" value="1"/>
</dbReference>
<dbReference type="HOGENOM" id="CLU_043978_3_0_1"/>
<dbReference type="EMBL" id="DS985250">
    <property type="protein sequence ID" value="EDV22256.1"/>
    <property type="molecule type" value="Genomic_DNA"/>
</dbReference>
<dbReference type="PROSITE" id="PS01251">
    <property type="entry name" value="PCNA_1"/>
    <property type="match status" value="1"/>
</dbReference>
<sequence length="261" mass="29125">MFEARLVQGSLMKKFMEAIKDLVKEANWDCTGTGISLQAMDTSHVSLVSLLLRSDGFDPYRCDRNISLGINMESMAKIMKCASNDDVITIRSEDHPDNVTFVFESPNQEKVCDYEMKLMDIDSEHLGIPDTEYDAIISMPASEFQRICRDLSNIGDSVKITCNKDGVQFSAQGDTGIGKIALKQNAVIDKEDGQVSIELNDPVSLTFALRYLTFFTKATPLASTVTLSVSAKNPVAVEYRVDDIGYIRYYLAPKIEEEEEN</sequence>
<evidence type="ECO:0000256" key="2">
    <source>
        <dbReference type="ARBA" id="ARBA00010462"/>
    </source>
</evidence>
<dbReference type="eggNOG" id="KOG1636">
    <property type="taxonomic scope" value="Eukaryota"/>
</dbReference>
<feature type="domain" description="Proliferating cell nuclear antigen PCNA N-terminal" evidence="8">
    <location>
        <begin position="1"/>
        <end position="125"/>
    </location>
</feature>
<evidence type="ECO:0000313" key="11">
    <source>
        <dbReference type="Proteomes" id="UP000009022"/>
    </source>
</evidence>
<comment type="similarity">
    <text evidence="2 7">Belongs to the PCNA family.</text>
</comment>
<dbReference type="GO" id="GO:0019985">
    <property type="term" value="P:translesion synthesis"/>
    <property type="evidence" value="ECO:0000318"/>
    <property type="project" value="GO_Central"/>
</dbReference>
<evidence type="ECO:0000259" key="8">
    <source>
        <dbReference type="Pfam" id="PF00705"/>
    </source>
</evidence>
<dbReference type="InterPro" id="IPR000730">
    <property type="entry name" value="Pr_cel_nuc_antig"/>
</dbReference>
<dbReference type="GO" id="GO:0006275">
    <property type="term" value="P:regulation of DNA replication"/>
    <property type="evidence" value="ECO:0007669"/>
    <property type="project" value="InterPro"/>
</dbReference>
<proteinExistence type="inferred from homology"/>
<evidence type="ECO:0000259" key="9">
    <source>
        <dbReference type="Pfam" id="PF02747"/>
    </source>
</evidence>
<dbReference type="FunFam" id="3.10.150.10:FF:000006">
    <property type="entry name" value="Proliferating cell nuclear antigen"/>
    <property type="match status" value="1"/>
</dbReference>
<dbReference type="STRING" id="10228.B3S4Q9"/>
<dbReference type="InParanoid" id="B3S4Q9"/>
<evidence type="ECO:0000256" key="3">
    <source>
        <dbReference type="ARBA" id="ARBA00022705"/>
    </source>
</evidence>
<evidence type="ECO:0000256" key="1">
    <source>
        <dbReference type="ARBA" id="ARBA00004123"/>
    </source>
</evidence>
<dbReference type="Pfam" id="PF02747">
    <property type="entry name" value="PCNA_C"/>
    <property type="match status" value="1"/>
</dbReference>
<dbReference type="PRINTS" id="PR00339">
    <property type="entry name" value="PCNACYCLIN"/>
</dbReference>
<protein>
    <recommendedName>
        <fullName evidence="6">DNA sliding clamp PCNA</fullName>
    </recommendedName>
</protein>
<evidence type="ECO:0000256" key="5">
    <source>
        <dbReference type="ARBA" id="ARBA00023242"/>
    </source>
</evidence>
<dbReference type="GO" id="GO:0043626">
    <property type="term" value="C:PCNA complex"/>
    <property type="evidence" value="ECO:0000318"/>
    <property type="project" value="GO_Central"/>
</dbReference>
<dbReference type="FunFam" id="3.10.150.10:FF:000008">
    <property type="entry name" value="Proliferating cell nuclear antigen"/>
    <property type="match status" value="1"/>
</dbReference>
<comment type="function">
    <text evidence="6">This protein is an auxiliary protein of DNA polymerase delta and is involved in the control of eukaryotic DNA replication by increasing the polymerase's processivity during elongation of the leading strand.</text>
</comment>
<dbReference type="InterPro" id="IPR022659">
    <property type="entry name" value="Pr_cel_nuc_antig_CS"/>
</dbReference>
<dbReference type="PROSITE" id="PS00293">
    <property type="entry name" value="PCNA_2"/>
    <property type="match status" value="1"/>
</dbReference>
<dbReference type="GO" id="GO:0030337">
    <property type="term" value="F:DNA polymerase processivity factor activity"/>
    <property type="evidence" value="ECO:0000318"/>
    <property type="project" value="GO_Central"/>
</dbReference>
<dbReference type="AlphaFoldDB" id="B3S4Q9"/>
<dbReference type="GO" id="GO:0006272">
    <property type="term" value="P:leading strand elongation"/>
    <property type="evidence" value="ECO:0000318"/>
    <property type="project" value="GO_Central"/>
</dbReference>
<dbReference type="GO" id="GO:0006298">
    <property type="term" value="P:mismatch repair"/>
    <property type="evidence" value="ECO:0000318"/>
    <property type="project" value="GO_Central"/>
</dbReference>
<dbReference type="OrthoDB" id="534348at2759"/>
<dbReference type="KEGG" id="tad:TRIADDRAFT_50695"/>
<keyword evidence="3 7" id="KW-0235">DNA replication</keyword>
<organism evidence="10 11">
    <name type="scientific">Trichoplax adhaerens</name>
    <name type="common">Trichoplax reptans</name>
    <dbReference type="NCBI Taxonomy" id="10228"/>
    <lineage>
        <taxon>Eukaryota</taxon>
        <taxon>Metazoa</taxon>
        <taxon>Placozoa</taxon>
        <taxon>Uniplacotomia</taxon>
        <taxon>Trichoplacea</taxon>
        <taxon>Trichoplacidae</taxon>
        <taxon>Trichoplax</taxon>
    </lineage>
</organism>
<keyword evidence="11" id="KW-1185">Reference proteome</keyword>
<dbReference type="SUPFAM" id="SSF55979">
    <property type="entry name" value="DNA clamp"/>
    <property type="match status" value="2"/>
</dbReference>
<dbReference type="FunFam" id="3.70.10.10:FF:000001">
    <property type="entry name" value="Proliferating cell nuclear antigen"/>
    <property type="match status" value="1"/>
</dbReference>
<dbReference type="GeneID" id="6756498"/>
<dbReference type="OMA" id="EMKLINM"/>
<dbReference type="PANTHER" id="PTHR11352:SF0">
    <property type="entry name" value="PROLIFERATING CELL NUCLEAR ANTIGEN"/>
    <property type="match status" value="1"/>
</dbReference>
<dbReference type="HAMAP" id="MF_00317">
    <property type="entry name" value="DNApol_clamp_arch"/>
    <property type="match status" value="1"/>
</dbReference>
<dbReference type="Proteomes" id="UP000009022">
    <property type="component" value="Unassembled WGS sequence"/>
</dbReference>
<dbReference type="InterPro" id="IPR022649">
    <property type="entry name" value="Pr_cel_nuc_antig_C"/>
</dbReference>
<evidence type="ECO:0000256" key="6">
    <source>
        <dbReference type="RuleBase" id="RU000641"/>
    </source>
</evidence>
<comment type="subcellular location">
    <subcellularLocation>
        <location evidence="1 6">Nucleus</location>
    </subcellularLocation>
</comment>
<evidence type="ECO:0000256" key="7">
    <source>
        <dbReference type="RuleBase" id="RU003671"/>
    </source>
</evidence>
<name>B3S4Q9_TRIAD</name>
<dbReference type="InterPro" id="IPR022648">
    <property type="entry name" value="Pr_cel_nuc_antig_N"/>
</dbReference>
<evidence type="ECO:0000256" key="4">
    <source>
        <dbReference type="ARBA" id="ARBA00023125"/>
    </source>
</evidence>
<dbReference type="NCBIfam" id="TIGR00590">
    <property type="entry name" value="pcna"/>
    <property type="match status" value="1"/>
</dbReference>
<gene>
    <name evidence="10" type="ORF">TRIADDRAFT_50695</name>
</gene>
<evidence type="ECO:0000313" key="10">
    <source>
        <dbReference type="EMBL" id="EDV22256.1"/>
    </source>
</evidence>
<dbReference type="GO" id="GO:0003677">
    <property type="term" value="F:DNA binding"/>
    <property type="evidence" value="ECO:0007669"/>
    <property type="project" value="UniProtKB-KW"/>
</dbReference>
<accession>B3S4Q9</accession>
<dbReference type="Pfam" id="PF00705">
    <property type="entry name" value="PCNA_N"/>
    <property type="match status" value="1"/>
</dbReference>
<dbReference type="RefSeq" id="XP_002115411.1">
    <property type="nucleotide sequence ID" value="XM_002115375.1"/>
</dbReference>
<dbReference type="CTD" id="6756498"/>
<reference evidence="10 11" key="1">
    <citation type="journal article" date="2008" name="Nature">
        <title>The Trichoplax genome and the nature of placozoans.</title>
        <authorList>
            <person name="Srivastava M."/>
            <person name="Begovic E."/>
            <person name="Chapman J."/>
            <person name="Putnam N.H."/>
            <person name="Hellsten U."/>
            <person name="Kawashima T."/>
            <person name="Kuo A."/>
            <person name="Mitros T."/>
            <person name="Salamov A."/>
            <person name="Carpenter M.L."/>
            <person name="Signorovitch A.Y."/>
            <person name="Moreno M.A."/>
            <person name="Kamm K."/>
            <person name="Grimwood J."/>
            <person name="Schmutz J."/>
            <person name="Shapiro H."/>
            <person name="Grigoriev I.V."/>
            <person name="Buss L.W."/>
            <person name="Schierwater B."/>
            <person name="Dellaporta S.L."/>
            <person name="Rokhsar D.S."/>
        </authorList>
    </citation>
    <scope>NUCLEOTIDE SEQUENCE [LARGE SCALE GENOMIC DNA]</scope>
    <source>
        <strain evidence="10 11">Grell-BS-1999</strain>
    </source>
</reference>
<dbReference type="InterPro" id="IPR046938">
    <property type="entry name" value="DNA_clamp_sf"/>
</dbReference>
<dbReference type="FunCoup" id="B3S4Q9">
    <property type="interactions" value="2253"/>
</dbReference>
<dbReference type="Gene3D" id="3.10.150.10">
    <property type="entry name" value="DNA Polymerase III, subunit A, domain 2"/>
    <property type="match status" value="2"/>
</dbReference>
<dbReference type="CDD" id="cd00577">
    <property type="entry name" value="PCNA"/>
    <property type="match status" value="1"/>
</dbReference>
<keyword evidence="4 7" id="KW-0238">DNA-binding</keyword>
<dbReference type="PhylomeDB" id="B3S4Q9"/>
<keyword evidence="5 6" id="KW-0539">Nucleus</keyword>
<feature type="domain" description="Proliferating cell nuclear antigen PCNA C-terminal" evidence="9">
    <location>
        <begin position="127"/>
        <end position="254"/>
    </location>
</feature>